<dbReference type="SUPFAM" id="SSF51735">
    <property type="entry name" value="NAD(P)-binding Rossmann-fold domains"/>
    <property type="match status" value="1"/>
</dbReference>
<dbReference type="PROSITE" id="PS00061">
    <property type="entry name" value="ADH_SHORT"/>
    <property type="match status" value="1"/>
</dbReference>
<dbReference type="EMBL" id="VRZA01000001">
    <property type="protein sequence ID" value="TXS96105.1"/>
    <property type="molecule type" value="Genomic_DNA"/>
</dbReference>
<dbReference type="InterPro" id="IPR020904">
    <property type="entry name" value="Sc_DH/Rdtase_CS"/>
</dbReference>
<evidence type="ECO:0000313" key="5">
    <source>
        <dbReference type="EMBL" id="TXS96105.1"/>
    </source>
</evidence>
<evidence type="ECO:0000313" key="6">
    <source>
        <dbReference type="Proteomes" id="UP000321039"/>
    </source>
</evidence>
<keyword evidence="3" id="KW-0560">Oxidoreductase</keyword>
<protein>
    <submittedName>
        <fullName evidence="5">SDR family oxidoreductase</fullName>
    </submittedName>
</protein>
<evidence type="ECO:0000256" key="2">
    <source>
        <dbReference type="ARBA" id="ARBA00022857"/>
    </source>
</evidence>
<comment type="caution">
    <text evidence="5">The sequence shown here is derived from an EMBL/GenBank/DDBJ whole genome shotgun (WGS) entry which is preliminary data.</text>
</comment>
<dbReference type="Proteomes" id="UP000321039">
    <property type="component" value="Unassembled WGS sequence"/>
</dbReference>
<dbReference type="PRINTS" id="PR00080">
    <property type="entry name" value="SDRFAMILY"/>
</dbReference>
<dbReference type="InterPro" id="IPR036291">
    <property type="entry name" value="NAD(P)-bd_dom_sf"/>
</dbReference>
<dbReference type="PRINTS" id="PR00081">
    <property type="entry name" value="GDHRDH"/>
</dbReference>
<proteinExistence type="inferred from homology"/>
<dbReference type="RefSeq" id="WP_148066375.1">
    <property type="nucleotide sequence ID" value="NZ_VRZA01000001.1"/>
</dbReference>
<evidence type="ECO:0000256" key="4">
    <source>
        <dbReference type="RuleBase" id="RU000363"/>
    </source>
</evidence>
<keyword evidence="2" id="KW-0521">NADP</keyword>
<dbReference type="PANTHER" id="PTHR43391">
    <property type="entry name" value="RETINOL DEHYDROGENASE-RELATED"/>
    <property type="match status" value="1"/>
</dbReference>
<evidence type="ECO:0000256" key="1">
    <source>
        <dbReference type="ARBA" id="ARBA00006484"/>
    </source>
</evidence>
<dbReference type="InterPro" id="IPR002347">
    <property type="entry name" value="SDR_fam"/>
</dbReference>
<evidence type="ECO:0000256" key="3">
    <source>
        <dbReference type="ARBA" id="ARBA00023002"/>
    </source>
</evidence>
<organism evidence="5 6">
    <name type="scientific">Parahaliea maris</name>
    <dbReference type="NCBI Taxonomy" id="2716870"/>
    <lineage>
        <taxon>Bacteria</taxon>
        <taxon>Pseudomonadati</taxon>
        <taxon>Pseudomonadota</taxon>
        <taxon>Gammaproteobacteria</taxon>
        <taxon>Cellvibrionales</taxon>
        <taxon>Halieaceae</taxon>
        <taxon>Parahaliea</taxon>
    </lineage>
</organism>
<dbReference type="GO" id="GO:0016491">
    <property type="term" value="F:oxidoreductase activity"/>
    <property type="evidence" value="ECO:0007669"/>
    <property type="project" value="UniProtKB-KW"/>
</dbReference>
<dbReference type="Gene3D" id="3.40.50.720">
    <property type="entry name" value="NAD(P)-binding Rossmann-like Domain"/>
    <property type="match status" value="1"/>
</dbReference>
<name>A0A5C9A5E2_9GAMM</name>
<dbReference type="Pfam" id="PF00106">
    <property type="entry name" value="adh_short"/>
    <property type="match status" value="1"/>
</dbReference>
<keyword evidence="6" id="KW-1185">Reference proteome</keyword>
<reference evidence="5 6" key="1">
    <citation type="submission" date="2019-08" db="EMBL/GenBank/DDBJ databases">
        <title>Parahaliea maris sp. nov., isolated from the surface seawater.</title>
        <authorList>
            <person name="Liu Y."/>
        </authorList>
    </citation>
    <scope>NUCLEOTIDE SEQUENCE [LARGE SCALE GENOMIC DNA]</scope>
    <source>
        <strain evidence="5 6">HSLHS9</strain>
    </source>
</reference>
<sequence>MSYIEGKVVLVTGAAGGFGKLVAEKVAALGARVVLSDVNEAQLEIACSGINEAGGEALAVRADVTSTSEMKALIDTAVEKYGAVDVLVNNAGVMPLAFYADHETASTAWDRCIDINFKGVLHGISAVYDQMIKQGSGHIINMSSIYGNYPVKGAAVYGATKAAVNFLSESLRQEAQGRIKVTTVRPTGIPTTGISGGIVNFDAGGGILGDNAVEVGERFGKLFDGSAPDSWSSVDNIEYFILAPELLADQVVYAINQPLGVSIGDITVRASGDMYNV</sequence>
<dbReference type="CDD" id="cd05233">
    <property type="entry name" value="SDR_c"/>
    <property type="match status" value="1"/>
</dbReference>
<comment type="similarity">
    <text evidence="1 4">Belongs to the short-chain dehydrogenases/reductases (SDR) family.</text>
</comment>
<dbReference type="AlphaFoldDB" id="A0A5C9A5E2"/>
<gene>
    <name evidence="5" type="ORF">FV139_00970</name>
</gene>
<accession>A0A5C9A5E2</accession>
<dbReference type="PANTHER" id="PTHR43391:SF14">
    <property type="entry name" value="DEHYDROGENASE_REDUCTASE SDR FAMILY PROTEIN 7-LIKE"/>
    <property type="match status" value="1"/>
</dbReference>